<dbReference type="Gene3D" id="3.40.50.10140">
    <property type="entry name" value="Toll/interleukin-1 receptor homology (TIR) domain"/>
    <property type="match status" value="1"/>
</dbReference>
<gene>
    <name evidence="2" type="ORF">PHPALM_28831</name>
</gene>
<accession>A0A2P4X927</accession>
<reference evidence="2 3" key="1">
    <citation type="journal article" date="2017" name="Genome Biol. Evol.">
        <title>Phytophthora megakarya and P. palmivora, closely related causal agents of cacao black pod rot, underwent increases in genome sizes and gene numbers by different mechanisms.</title>
        <authorList>
            <person name="Ali S.S."/>
            <person name="Shao J."/>
            <person name="Lary D.J."/>
            <person name="Kronmiller B."/>
            <person name="Shen D."/>
            <person name="Strem M.D."/>
            <person name="Amoako-Attah I."/>
            <person name="Akrofi A.Y."/>
            <person name="Begoude B.A."/>
            <person name="Ten Hoopen G.M."/>
            <person name="Coulibaly K."/>
            <person name="Kebe B.I."/>
            <person name="Melnick R.L."/>
            <person name="Guiltinan M.J."/>
            <person name="Tyler B.M."/>
            <person name="Meinhardt L.W."/>
            <person name="Bailey B.A."/>
        </authorList>
    </citation>
    <scope>NUCLEOTIDE SEQUENCE [LARGE SCALE GENOMIC DNA]</scope>
    <source>
        <strain evidence="3">sbr112.9</strain>
    </source>
</reference>
<evidence type="ECO:0000313" key="2">
    <source>
        <dbReference type="EMBL" id="POM62055.1"/>
    </source>
</evidence>
<dbReference type="SUPFAM" id="SSF52200">
    <property type="entry name" value="Toll/Interleukin receptor TIR domain"/>
    <property type="match status" value="1"/>
</dbReference>
<evidence type="ECO:0008006" key="4">
    <source>
        <dbReference type="Google" id="ProtNLM"/>
    </source>
</evidence>
<feature type="non-terminal residue" evidence="2">
    <location>
        <position position="1"/>
    </location>
</feature>
<dbReference type="Proteomes" id="UP000237271">
    <property type="component" value="Unassembled WGS sequence"/>
</dbReference>
<evidence type="ECO:0000256" key="1">
    <source>
        <dbReference type="SAM" id="MobiDB-lite"/>
    </source>
</evidence>
<feature type="region of interest" description="Disordered" evidence="1">
    <location>
        <begin position="1"/>
        <end position="23"/>
    </location>
</feature>
<dbReference type="InterPro" id="IPR035897">
    <property type="entry name" value="Toll_tir_struct_dom_sf"/>
</dbReference>
<dbReference type="AlphaFoldDB" id="A0A2P4X927"/>
<comment type="caution">
    <text evidence="2">The sequence shown here is derived from an EMBL/GenBank/DDBJ whole genome shotgun (WGS) entry which is preliminary data.</text>
</comment>
<sequence length="343" mass="38486">KRGGRNKAISERDSNDVDEPNTSDSIVEDLQELNTATASGEQFVFISHGDYHQRFVRKLCVEMCREGGLRCYVDRKHMVKLSTTIEEDKEEELEKSRSKPPMLSRNEDMSVRIHEAKEAILKCSAFVVLISEKTLASELVKDQLAFAEDKGKKILPVVVNRMDFSLDIKYSLARSEFFHFFTKGDMMGFRQSLQHLLDALLSTLAVNFRVSTLAANFPVLAVAMAMEVTYSFVAGLQIYVKASYDFDEEEELSYAGIQDDDIDSDEEMEVEENGRVHAVQEEAPSFSRAMQQHPALGALSADGSFDTRQRGSNSSISMLELTESSDPINISFDAMLSDKTPAK</sequence>
<proteinExistence type="predicted"/>
<organism evidence="2 3">
    <name type="scientific">Phytophthora palmivora</name>
    <dbReference type="NCBI Taxonomy" id="4796"/>
    <lineage>
        <taxon>Eukaryota</taxon>
        <taxon>Sar</taxon>
        <taxon>Stramenopiles</taxon>
        <taxon>Oomycota</taxon>
        <taxon>Peronosporomycetes</taxon>
        <taxon>Peronosporales</taxon>
        <taxon>Peronosporaceae</taxon>
        <taxon>Phytophthora</taxon>
    </lineage>
</organism>
<keyword evidence="3" id="KW-1185">Reference proteome</keyword>
<protein>
    <recommendedName>
        <fullName evidence="4">TIR domain-containing protein</fullName>
    </recommendedName>
</protein>
<name>A0A2P4X927_9STRA</name>
<dbReference type="EMBL" id="NCKW01015679">
    <property type="protein sequence ID" value="POM62055.1"/>
    <property type="molecule type" value="Genomic_DNA"/>
</dbReference>
<dbReference type="OrthoDB" id="426293at2759"/>
<evidence type="ECO:0000313" key="3">
    <source>
        <dbReference type="Proteomes" id="UP000237271"/>
    </source>
</evidence>